<organism evidence="1 2">
    <name type="scientific">Vararia minispora EC-137</name>
    <dbReference type="NCBI Taxonomy" id="1314806"/>
    <lineage>
        <taxon>Eukaryota</taxon>
        <taxon>Fungi</taxon>
        <taxon>Dikarya</taxon>
        <taxon>Basidiomycota</taxon>
        <taxon>Agaricomycotina</taxon>
        <taxon>Agaricomycetes</taxon>
        <taxon>Russulales</taxon>
        <taxon>Lachnocladiaceae</taxon>
        <taxon>Vararia</taxon>
    </lineage>
</organism>
<comment type="caution">
    <text evidence="1">The sequence shown here is derived from an EMBL/GenBank/DDBJ whole genome shotgun (WGS) entry which is preliminary data.</text>
</comment>
<gene>
    <name evidence="1" type="ORF">K488DRAFT_92621</name>
</gene>
<proteinExistence type="predicted"/>
<evidence type="ECO:0000313" key="1">
    <source>
        <dbReference type="EMBL" id="KAI0026416.1"/>
    </source>
</evidence>
<reference evidence="1" key="2">
    <citation type="journal article" date="2022" name="New Phytol.">
        <title>Evolutionary transition to the ectomycorrhizal habit in the genomes of a hyperdiverse lineage of mushroom-forming fungi.</title>
        <authorList>
            <person name="Looney B."/>
            <person name="Miyauchi S."/>
            <person name="Morin E."/>
            <person name="Drula E."/>
            <person name="Courty P.E."/>
            <person name="Kohler A."/>
            <person name="Kuo A."/>
            <person name="LaButti K."/>
            <person name="Pangilinan J."/>
            <person name="Lipzen A."/>
            <person name="Riley R."/>
            <person name="Andreopoulos W."/>
            <person name="He G."/>
            <person name="Johnson J."/>
            <person name="Nolan M."/>
            <person name="Tritt A."/>
            <person name="Barry K.W."/>
            <person name="Grigoriev I.V."/>
            <person name="Nagy L.G."/>
            <person name="Hibbett D."/>
            <person name="Henrissat B."/>
            <person name="Matheny P.B."/>
            <person name="Labbe J."/>
            <person name="Martin F.M."/>
        </authorList>
    </citation>
    <scope>NUCLEOTIDE SEQUENCE</scope>
    <source>
        <strain evidence="1">EC-137</strain>
    </source>
</reference>
<protein>
    <submittedName>
        <fullName evidence="1">Uncharacterized protein</fullName>
    </submittedName>
</protein>
<accession>A0ACB8Q3V4</accession>
<dbReference type="Proteomes" id="UP000814128">
    <property type="component" value="Unassembled WGS sequence"/>
</dbReference>
<sequence length="295" mass="32762">MEDEDEDEDEESELVKFNPRPAQTRFAPPSIRPSVCRLGRQRARLYADAPAHPCTRPHALWPAHAPHEHAPDPPRPSVRPSHPLAHPPTRPHAHTPTHPHAHMHALRPTPRADAPPTPHRSSVCPSVRPSVRRLARLYAGASAHTPTRTLARCAPDPPRPSVRPTHLAPESASPHLCARSYAGSPVHTPMHVHSGHPAARPRTAWPRLHLARPSPAPRKCVPALSVRPGHLRARSYAGAPARTPMRTRASQPCRPPTHRWPTLTRVVHMPCPYRPRTCVWRAHLRTCTRAPVPTV</sequence>
<reference evidence="1" key="1">
    <citation type="submission" date="2021-02" db="EMBL/GenBank/DDBJ databases">
        <authorList>
            <consortium name="DOE Joint Genome Institute"/>
            <person name="Ahrendt S."/>
            <person name="Looney B.P."/>
            <person name="Miyauchi S."/>
            <person name="Morin E."/>
            <person name="Drula E."/>
            <person name="Courty P.E."/>
            <person name="Chicoki N."/>
            <person name="Fauchery L."/>
            <person name="Kohler A."/>
            <person name="Kuo A."/>
            <person name="Labutti K."/>
            <person name="Pangilinan J."/>
            <person name="Lipzen A."/>
            <person name="Riley R."/>
            <person name="Andreopoulos W."/>
            <person name="He G."/>
            <person name="Johnson J."/>
            <person name="Barry K.W."/>
            <person name="Grigoriev I.V."/>
            <person name="Nagy L."/>
            <person name="Hibbett D."/>
            <person name="Henrissat B."/>
            <person name="Matheny P.B."/>
            <person name="Labbe J."/>
            <person name="Martin F."/>
        </authorList>
    </citation>
    <scope>NUCLEOTIDE SEQUENCE</scope>
    <source>
        <strain evidence="1">EC-137</strain>
    </source>
</reference>
<keyword evidence="2" id="KW-1185">Reference proteome</keyword>
<name>A0ACB8Q3V4_9AGAM</name>
<dbReference type="EMBL" id="MU274602">
    <property type="protein sequence ID" value="KAI0026416.1"/>
    <property type="molecule type" value="Genomic_DNA"/>
</dbReference>
<evidence type="ECO:0000313" key="2">
    <source>
        <dbReference type="Proteomes" id="UP000814128"/>
    </source>
</evidence>